<evidence type="ECO:0000256" key="10">
    <source>
        <dbReference type="SAM" id="Phobius"/>
    </source>
</evidence>
<organism evidence="14 16">
    <name type="scientific">Eggerthella lenta</name>
    <name type="common">Eubacterium lentum</name>
    <dbReference type="NCBI Taxonomy" id="84112"/>
    <lineage>
        <taxon>Bacteria</taxon>
        <taxon>Bacillati</taxon>
        <taxon>Actinomycetota</taxon>
        <taxon>Coriobacteriia</taxon>
        <taxon>Eggerthellales</taxon>
        <taxon>Eggerthellaceae</taxon>
        <taxon>Eggerthella</taxon>
    </lineage>
</organism>
<dbReference type="SUPFAM" id="SSF90123">
    <property type="entry name" value="ABC transporter transmembrane region"/>
    <property type="match status" value="1"/>
</dbReference>
<evidence type="ECO:0000256" key="5">
    <source>
        <dbReference type="ARBA" id="ARBA00022741"/>
    </source>
</evidence>
<feature type="transmembrane region" description="Helical" evidence="10">
    <location>
        <begin position="278"/>
        <end position="302"/>
    </location>
</feature>
<dbReference type="SUPFAM" id="SSF52540">
    <property type="entry name" value="P-loop containing nucleoside triphosphate hydrolases"/>
    <property type="match status" value="1"/>
</dbReference>
<evidence type="ECO:0000313" key="15">
    <source>
        <dbReference type="EMBL" id="RDC37097.1"/>
    </source>
</evidence>
<dbReference type="InterPro" id="IPR027417">
    <property type="entry name" value="P-loop_NTPase"/>
</dbReference>
<feature type="transmembrane region" description="Helical" evidence="10">
    <location>
        <begin position="308"/>
        <end position="331"/>
    </location>
</feature>
<sequence>MTDSAGGVAAADAVAVPAEKAPLPNPRAASAEPAATKPFARLRSLAAPHRGLYFKSILLAVAGVACGFLPYVAVANIATALIAGTTDLAFYLGWCALAAAGQVAKAFLSGASTTTSHRATFAVLSEVRRALAAKLDRMPLGYVLETPSGKLKAPFVERAEQLEVPLAHVVPEMTANLLVPLGIIAVIFALDWRMGLASLVTIPIGMLCYAVEMRDYAEKYGRVVAAKNHMGATIVEYIGGIEVIKAFGRSASSYAKFTDAVKANSGLMMDWSRTTLPWTAIMMSVWPSVLLGVLPVGCFLFMDGSLSAATFITVIVLSLGIIGPLFSAIMFTDDIAKISTIVGEIGTVLDQPEMNRPTRPCPVRGSRIELDDVTFSYGDVPVLKGVTLSIAPGSMVALVGPSGSGKSTVAKLIASQWEAAGGAVRIGGSDVRDMPLSQVADAIAYVAQDNYLFDDTVMENIRMGRPDATDEEVTACAKASGCHEFITALEHGYQTVVGGAGGHLSGGERQRIAIARAMMKDAPIVILDEATAYTDPENEAVVQDAVARLARNKTLVVIAHRLSTVTHADAIAVMDDGRVVACDTHENLLETCPLYASMWAAHESVRDVA</sequence>
<dbReference type="EMBL" id="PPTY01000041">
    <property type="protein sequence ID" value="RDB81734.1"/>
    <property type="molecule type" value="Genomic_DNA"/>
</dbReference>
<dbReference type="EMBL" id="WPOM01000046">
    <property type="protein sequence ID" value="MVN34274.1"/>
    <property type="molecule type" value="Genomic_DNA"/>
</dbReference>
<name>A0A369MZE3_EGGLN</name>
<dbReference type="InterPro" id="IPR039421">
    <property type="entry name" value="Type_1_exporter"/>
</dbReference>
<dbReference type="Proteomes" id="UP000436429">
    <property type="component" value="Unassembled WGS sequence"/>
</dbReference>
<dbReference type="GO" id="GO:0016887">
    <property type="term" value="F:ATP hydrolysis activity"/>
    <property type="evidence" value="ECO:0007669"/>
    <property type="project" value="InterPro"/>
</dbReference>
<feature type="transmembrane region" description="Helical" evidence="10">
    <location>
        <begin position="173"/>
        <end position="190"/>
    </location>
</feature>
<evidence type="ECO:0000259" key="12">
    <source>
        <dbReference type="PROSITE" id="PS50929"/>
    </source>
</evidence>
<evidence type="ECO:0000256" key="6">
    <source>
        <dbReference type="ARBA" id="ARBA00022840"/>
    </source>
</evidence>
<dbReference type="InterPro" id="IPR011527">
    <property type="entry name" value="ABC1_TM_dom"/>
</dbReference>
<evidence type="ECO:0000256" key="8">
    <source>
        <dbReference type="ARBA" id="ARBA00023136"/>
    </source>
</evidence>
<evidence type="ECO:0000256" key="9">
    <source>
        <dbReference type="ARBA" id="ARBA00023455"/>
    </source>
</evidence>
<dbReference type="OMA" id="ACDTHEN"/>
<dbReference type="GO" id="GO:0005524">
    <property type="term" value="F:ATP binding"/>
    <property type="evidence" value="ECO:0007669"/>
    <property type="project" value="UniProtKB-KW"/>
</dbReference>
<keyword evidence="5" id="KW-0547">Nucleotide-binding</keyword>
<evidence type="ECO:0000259" key="11">
    <source>
        <dbReference type="PROSITE" id="PS50893"/>
    </source>
</evidence>
<dbReference type="InterPro" id="IPR003593">
    <property type="entry name" value="AAA+_ATPase"/>
</dbReference>
<feature type="transmembrane region" description="Helical" evidence="10">
    <location>
        <begin position="57"/>
        <end position="82"/>
    </location>
</feature>
<dbReference type="GO" id="GO:0140359">
    <property type="term" value="F:ABC-type transporter activity"/>
    <property type="evidence" value="ECO:0007669"/>
    <property type="project" value="InterPro"/>
</dbReference>
<dbReference type="GO" id="GO:0005886">
    <property type="term" value="C:plasma membrane"/>
    <property type="evidence" value="ECO:0007669"/>
    <property type="project" value="UniProtKB-SubCell"/>
</dbReference>
<dbReference type="GeneID" id="69510229"/>
<evidence type="ECO:0000256" key="7">
    <source>
        <dbReference type="ARBA" id="ARBA00022989"/>
    </source>
</evidence>
<dbReference type="Proteomes" id="UP000253915">
    <property type="component" value="Unassembled WGS sequence"/>
</dbReference>
<gene>
    <name evidence="15" type="ORF">C1853_10505</name>
    <name evidence="14" type="ORF">C1871_14220</name>
    <name evidence="13" type="ORF">GO726_14050</name>
</gene>
<keyword evidence="6 14" id="KW-0067">ATP-binding</keyword>
<proteinExistence type="inferred from homology"/>
<keyword evidence="2" id="KW-0813">Transport</keyword>
<dbReference type="Pfam" id="PF00664">
    <property type="entry name" value="ABC_membrane"/>
    <property type="match status" value="1"/>
</dbReference>
<evidence type="ECO:0000256" key="3">
    <source>
        <dbReference type="ARBA" id="ARBA00022475"/>
    </source>
</evidence>
<evidence type="ECO:0000313" key="17">
    <source>
        <dbReference type="Proteomes" id="UP000253915"/>
    </source>
</evidence>
<evidence type="ECO:0000313" key="13">
    <source>
        <dbReference type="EMBL" id="MVN34274.1"/>
    </source>
</evidence>
<evidence type="ECO:0000256" key="2">
    <source>
        <dbReference type="ARBA" id="ARBA00022448"/>
    </source>
</evidence>
<dbReference type="PROSITE" id="PS50929">
    <property type="entry name" value="ABC_TM1F"/>
    <property type="match status" value="1"/>
</dbReference>
<evidence type="ECO:0000256" key="1">
    <source>
        <dbReference type="ARBA" id="ARBA00004429"/>
    </source>
</evidence>
<keyword evidence="3" id="KW-1003">Cell membrane</keyword>
<dbReference type="SMART" id="SM00382">
    <property type="entry name" value="AAA"/>
    <property type="match status" value="1"/>
</dbReference>
<dbReference type="PROSITE" id="PS50893">
    <property type="entry name" value="ABC_TRANSPORTER_2"/>
    <property type="match status" value="1"/>
</dbReference>
<dbReference type="RefSeq" id="WP_015761081.1">
    <property type="nucleotide sequence ID" value="NZ_AP025575.1"/>
</dbReference>
<comment type="subcellular location">
    <subcellularLocation>
        <location evidence="1">Cell inner membrane</location>
        <topology evidence="1">Multi-pass membrane protein</topology>
    </subcellularLocation>
</comment>
<evidence type="ECO:0000313" key="14">
    <source>
        <dbReference type="EMBL" id="RDB81734.1"/>
    </source>
</evidence>
<accession>A0A369MZE3</accession>
<dbReference type="Gene3D" id="3.40.50.300">
    <property type="entry name" value="P-loop containing nucleotide triphosphate hydrolases"/>
    <property type="match status" value="1"/>
</dbReference>
<dbReference type="AlphaFoldDB" id="A0A369MZE3"/>
<protein>
    <submittedName>
        <fullName evidence="14">ABC transporter ATP-binding protein</fullName>
    </submittedName>
    <submittedName>
        <fullName evidence="13">ATP-binding cassette domain-containing protein</fullName>
    </submittedName>
</protein>
<feature type="domain" description="ABC transmembrane type-1" evidence="12">
    <location>
        <begin position="56"/>
        <end position="337"/>
    </location>
</feature>
<keyword evidence="7 10" id="KW-1133">Transmembrane helix</keyword>
<dbReference type="InterPro" id="IPR017871">
    <property type="entry name" value="ABC_transporter-like_CS"/>
</dbReference>
<feature type="domain" description="ABC transporter" evidence="11">
    <location>
        <begin position="368"/>
        <end position="601"/>
    </location>
</feature>
<dbReference type="PANTHER" id="PTHR24221">
    <property type="entry name" value="ATP-BINDING CASSETTE SUB-FAMILY B"/>
    <property type="match status" value="1"/>
</dbReference>
<keyword evidence="4 10" id="KW-0812">Transmembrane</keyword>
<dbReference type="InterPro" id="IPR003439">
    <property type="entry name" value="ABC_transporter-like_ATP-bd"/>
</dbReference>
<dbReference type="PANTHER" id="PTHR24221:SF654">
    <property type="entry name" value="ATP-BINDING CASSETTE SUB-FAMILY B MEMBER 6"/>
    <property type="match status" value="1"/>
</dbReference>
<evidence type="ECO:0000313" key="16">
    <source>
        <dbReference type="Proteomes" id="UP000253857"/>
    </source>
</evidence>
<feature type="transmembrane region" description="Helical" evidence="10">
    <location>
        <begin position="88"/>
        <end position="108"/>
    </location>
</feature>
<dbReference type="Gene3D" id="1.20.1560.10">
    <property type="entry name" value="ABC transporter type 1, transmembrane domain"/>
    <property type="match status" value="1"/>
</dbReference>
<comment type="caution">
    <text evidence="14">The sequence shown here is derived from an EMBL/GenBank/DDBJ whole genome shotgun (WGS) entry which is preliminary data.</text>
</comment>
<dbReference type="EMBL" id="PPUQ01000014">
    <property type="protein sequence ID" value="RDC37097.1"/>
    <property type="molecule type" value="Genomic_DNA"/>
</dbReference>
<dbReference type="Proteomes" id="UP000253857">
    <property type="component" value="Unassembled WGS sequence"/>
</dbReference>
<reference evidence="13 18" key="2">
    <citation type="submission" date="2019-11" db="EMBL/GenBank/DDBJ databases">
        <title>Whole genome shotgun sequencing (WGS) data from Adlercreutzia equolifaciens ResAG-91, Eggerthella lenta MRI-F36, MRI-F37, MRI-F40, ResAG-49, ResAG-88, ResAG-121, ResAG-145, and Gordonibacter sp. ResAG-5, ResAG-26, ResAG-43, ResAG-50, ResAG-59.</title>
        <authorList>
            <person name="Stoll D.A."/>
            <person name="Danylec N."/>
            <person name="Franz C.M.A.P."/>
            <person name="Huch M."/>
        </authorList>
    </citation>
    <scope>NUCLEOTIDE SEQUENCE [LARGE SCALE GENOMIC DNA]</scope>
    <source>
        <strain evidence="13 18">ResAG-88</strain>
    </source>
</reference>
<dbReference type="Pfam" id="PF00005">
    <property type="entry name" value="ABC_tran"/>
    <property type="match status" value="1"/>
</dbReference>
<dbReference type="InterPro" id="IPR036640">
    <property type="entry name" value="ABC1_TM_sf"/>
</dbReference>
<reference evidence="16 17" key="1">
    <citation type="journal article" date="2018" name="Elife">
        <title>Discovery and characterization of a prevalent human gut bacterial enzyme sufficient for the inactivation of a family of plant toxins.</title>
        <authorList>
            <person name="Koppel N."/>
            <person name="Bisanz J.E."/>
            <person name="Pandelia M.E."/>
            <person name="Turnbaugh P.J."/>
            <person name="Balskus E.P."/>
        </authorList>
    </citation>
    <scope>NUCLEOTIDE SEQUENCE [LARGE SCALE GENOMIC DNA]</scope>
    <source>
        <strain evidence="15 17">16A</strain>
        <strain evidence="14 16">FAA1-1-60AUCSF</strain>
    </source>
</reference>
<dbReference type="PROSITE" id="PS00211">
    <property type="entry name" value="ABC_TRANSPORTER_1"/>
    <property type="match status" value="1"/>
</dbReference>
<keyword evidence="8 10" id="KW-0472">Membrane</keyword>
<comment type="similarity">
    <text evidence="9">Belongs to the ABC transporter superfamily. Siderophore-Fe(3+) uptake transporter (SIUT) (TC 3.A.1.21) family.</text>
</comment>
<evidence type="ECO:0000313" key="18">
    <source>
        <dbReference type="Proteomes" id="UP000436429"/>
    </source>
</evidence>
<evidence type="ECO:0000256" key="4">
    <source>
        <dbReference type="ARBA" id="ARBA00022692"/>
    </source>
</evidence>
<dbReference type="FunFam" id="3.40.50.300:FF:000221">
    <property type="entry name" value="Multidrug ABC transporter ATP-binding protein"/>
    <property type="match status" value="1"/>
</dbReference>